<dbReference type="Gene3D" id="3.40.50.150">
    <property type="entry name" value="Vaccinia Virus protein VP39"/>
    <property type="match status" value="1"/>
</dbReference>
<dbReference type="InterPro" id="IPR029063">
    <property type="entry name" value="SAM-dependent_MTases_sf"/>
</dbReference>
<dbReference type="Proteomes" id="UP000739565">
    <property type="component" value="Unassembled WGS sequence"/>
</dbReference>
<accession>A0A953N961</accession>
<keyword evidence="7" id="KW-1185">Reference proteome</keyword>
<dbReference type="RefSeq" id="WP_259659460.1">
    <property type="nucleotide sequence ID" value="NZ_JAHXRI010000001.1"/>
</dbReference>
<evidence type="ECO:0000313" key="6">
    <source>
        <dbReference type="EMBL" id="MBZ1349035.1"/>
    </source>
</evidence>
<evidence type="ECO:0000256" key="2">
    <source>
        <dbReference type="ARBA" id="ARBA00022679"/>
    </source>
</evidence>
<evidence type="ECO:0000259" key="5">
    <source>
        <dbReference type="Pfam" id="PF13649"/>
    </source>
</evidence>
<dbReference type="EMBL" id="JAHXRI010000001">
    <property type="protein sequence ID" value="MBZ1349035.1"/>
    <property type="molecule type" value="Genomic_DNA"/>
</dbReference>
<feature type="chain" id="PRO_5037443169" evidence="4">
    <location>
        <begin position="24"/>
        <end position="285"/>
    </location>
</feature>
<dbReference type="AlphaFoldDB" id="A0A953N961"/>
<proteinExistence type="predicted"/>
<evidence type="ECO:0000256" key="1">
    <source>
        <dbReference type="ARBA" id="ARBA00022603"/>
    </source>
</evidence>
<keyword evidence="2" id="KW-0808">Transferase</keyword>
<organism evidence="6 7">
    <name type="scientific">Zwartia hollandica</name>
    <dbReference type="NCBI Taxonomy" id="324606"/>
    <lineage>
        <taxon>Bacteria</taxon>
        <taxon>Pseudomonadati</taxon>
        <taxon>Pseudomonadota</taxon>
        <taxon>Betaproteobacteria</taxon>
        <taxon>Burkholderiales</taxon>
        <taxon>Alcaligenaceae</taxon>
        <taxon>Zwartia</taxon>
    </lineage>
</organism>
<gene>
    <name evidence="6" type="ORF">KZZ10_00100</name>
</gene>
<evidence type="ECO:0000313" key="7">
    <source>
        <dbReference type="Proteomes" id="UP000739565"/>
    </source>
</evidence>
<sequence>MKIRLVLSTTALLLGLSAAQSYAQVAYGTTLGDDKYQPSVGQSGKDVIWVPTNDAVADAMLKAANVGPNDLVFDLGAGDGKIAIAAAKNYGARSVGIEYNKDMAALATRNAERAGVSDKVKIIHGDIFVEDFSKATVLTMYLLPDLNLKLRPTILKMTPGTRVATNSFNMGDWEPDQVIGTGYAQGYFWVVPGNAAGKWTIKGINGGQSDVLELTQQYQKVGGTLTIKGKSQPILGGKLTGNRLKFSFVDEGGQSRHFDVELKGNTMQGNVLEMSPLYEVSGTRS</sequence>
<dbReference type="Pfam" id="PF13649">
    <property type="entry name" value="Methyltransf_25"/>
    <property type="match status" value="1"/>
</dbReference>
<feature type="signal peptide" evidence="4">
    <location>
        <begin position="1"/>
        <end position="23"/>
    </location>
</feature>
<dbReference type="InterPro" id="IPR026170">
    <property type="entry name" value="FAM173A/B"/>
</dbReference>
<keyword evidence="3" id="KW-0949">S-adenosyl-L-methionine</keyword>
<keyword evidence="4" id="KW-0732">Signal</keyword>
<dbReference type="CDD" id="cd02440">
    <property type="entry name" value="AdoMet_MTases"/>
    <property type="match status" value="1"/>
</dbReference>
<evidence type="ECO:0000256" key="4">
    <source>
        <dbReference type="SAM" id="SignalP"/>
    </source>
</evidence>
<dbReference type="GO" id="GO:0016279">
    <property type="term" value="F:protein-lysine N-methyltransferase activity"/>
    <property type="evidence" value="ECO:0007669"/>
    <property type="project" value="InterPro"/>
</dbReference>
<keyword evidence="1 6" id="KW-0489">Methyltransferase</keyword>
<protein>
    <submittedName>
        <fullName evidence="6">Methyltransferase domain-containing protein</fullName>
    </submittedName>
</protein>
<comment type="caution">
    <text evidence="6">The sequence shown here is derived from an EMBL/GenBank/DDBJ whole genome shotgun (WGS) entry which is preliminary data.</text>
</comment>
<feature type="domain" description="Methyltransferase" evidence="5">
    <location>
        <begin position="72"/>
        <end position="135"/>
    </location>
</feature>
<evidence type="ECO:0000256" key="3">
    <source>
        <dbReference type="ARBA" id="ARBA00022691"/>
    </source>
</evidence>
<name>A0A953N961_9BURK</name>
<dbReference type="SUPFAM" id="SSF53335">
    <property type="entry name" value="S-adenosyl-L-methionine-dependent methyltransferases"/>
    <property type="match status" value="1"/>
</dbReference>
<dbReference type="GO" id="GO:0032259">
    <property type="term" value="P:methylation"/>
    <property type="evidence" value="ECO:0007669"/>
    <property type="project" value="UniProtKB-KW"/>
</dbReference>
<dbReference type="PANTHER" id="PTHR13610">
    <property type="entry name" value="METHYLTRANSFERASE DOMAIN-CONTAINING PROTEIN"/>
    <property type="match status" value="1"/>
</dbReference>
<dbReference type="PANTHER" id="PTHR13610:SF11">
    <property type="entry name" value="METHYLTRANSFERASE DOMAIN-CONTAINING PROTEIN"/>
    <property type="match status" value="1"/>
</dbReference>
<dbReference type="InterPro" id="IPR041698">
    <property type="entry name" value="Methyltransf_25"/>
</dbReference>
<reference evidence="6" key="1">
    <citation type="submission" date="2021-07" db="EMBL/GenBank/DDBJ databases">
        <title>New genus and species of the family Alcaligenaceae.</title>
        <authorList>
            <person name="Hahn M.W."/>
        </authorList>
    </citation>
    <scope>NUCLEOTIDE SEQUENCE</scope>
    <source>
        <strain evidence="6">LF4-65</strain>
    </source>
</reference>